<dbReference type="Gene3D" id="3.40.30.10">
    <property type="entry name" value="Glutaredoxin"/>
    <property type="match status" value="1"/>
</dbReference>
<dbReference type="InterPro" id="IPR013766">
    <property type="entry name" value="Thioredoxin_domain"/>
</dbReference>
<organism evidence="3 4">
    <name type="scientific">Chitinophaga jiangningensis</name>
    <dbReference type="NCBI Taxonomy" id="1419482"/>
    <lineage>
        <taxon>Bacteria</taxon>
        <taxon>Pseudomonadati</taxon>
        <taxon>Bacteroidota</taxon>
        <taxon>Chitinophagia</taxon>
        <taxon>Chitinophagales</taxon>
        <taxon>Chitinophagaceae</taxon>
        <taxon>Chitinophaga</taxon>
    </lineage>
</organism>
<dbReference type="Proteomes" id="UP000184420">
    <property type="component" value="Unassembled WGS sequence"/>
</dbReference>
<dbReference type="AlphaFoldDB" id="A0A1M7FI23"/>
<protein>
    <submittedName>
        <fullName evidence="3">Thiol-disulfide isomerase or thioredoxin</fullName>
    </submittedName>
</protein>
<dbReference type="STRING" id="1419482.SAMN05444266_106148"/>
<dbReference type="PANTHER" id="PTHR42852">
    <property type="entry name" value="THIOL:DISULFIDE INTERCHANGE PROTEIN DSBE"/>
    <property type="match status" value="1"/>
</dbReference>
<proteinExistence type="predicted"/>
<dbReference type="InterPro" id="IPR000866">
    <property type="entry name" value="AhpC/TSA"/>
</dbReference>
<name>A0A1M7FI23_9BACT</name>
<reference evidence="3 4" key="1">
    <citation type="submission" date="2016-11" db="EMBL/GenBank/DDBJ databases">
        <authorList>
            <person name="Jaros S."/>
            <person name="Januszkiewicz K."/>
            <person name="Wedrychowicz H."/>
        </authorList>
    </citation>
    <scope>NUCLEOTIDE SEQUENCE [LARGE SCALE GENOMIC DNA]</scope>
    <source>
        <strain evidence="3 4">DSM 27406</strain>
    </source>
</reference>
<gene>
    <name evidence="3" type="ORF">SAMN05444266_106148</name>
</gene>
<dbReference type="SUPFAM" id="SSF52833">
    <property type="entry name" value="Thioredoxin-like"/>
    <property type="match status" value="1"/>
</dbReference>
<dbReference type="PROSITE" id="PS00194">
    <property type="entry name" value="THIOREDOXIN_1"/>
    <property type="match status" value="1"/>
</dbReference>
<keyword evidence="4" id="KW-1185">Reference proteome</keyword>
<feature type="domain" description="Thioredoxin" evidence="2">
    <location>
        <begin position="256"/>
        <end position="410"/>
    </location>
</feature>
<dbReference type="GO" id="GO:0016209">
    <property type="term" value="F:antioxidant activity"/>
    <property type="evidence" value="ECO:0007669"/>
    <property type="project" value="InterPro"/>
</dbReference>
<dbReference type="GO" id="GO:0016853">
    <property type="term" value="F:isomerase activity"/>
    <property type="evidence" value="ECO:0007669"/>
    <property type="project" value="UniProtKB-KW"/>
</dbReference>
<dbReference type="GO" id="GO:0016491">
    <property type="term" value="F:oxidoreductase activity"/>
    <property type="evidence" value="ECO:0007669"/>
    <property type="project" value="InterPro"/>
</dbReference>
<keyword evidence="3" id="KW-0413">Isomerase</keyword>
<dbReference type="PROSITE" id="PS51352">
    <property type="entry name" value="THIOREDOXIN_2"/>
    <property type="match status" value="1"/>
</dbReference>
<dbReference type="Pfam" id="PF00578">
    <property type="entry name" value="AhpC-TSA"/>
    <property type="match status" value="1"/>
</dbReference>
<evidence type="ECO:0000259" key="2">
    <source>
        <dbReference type="PROSITE" id="PS51352"/>
    </source>
</evidence>
<keyword evidence="1" id="KW-0676">Redox-active center</keyword>
<dbReference type="CDD" id="cd02966">
    <property type="entry name" value="TlpA_like_family"/>
    <property type="match status" value="1"/>
</dbReference>
<evidence type="ECO:0000313" key="4">
    <source>
        <dbReference type="Proteomes" id="UP000184420"/>
    </source>
</evidence>
<evidence type="ECO:0000313" key="3">
    <source>
        <dbReference type="EMBL" id="SHM03613.1"/>
    </source>
</evidence>
<accession>A0A1M7FI23</accession>
<sequence length="410" mass="45977">MAVLTACVYLNGHAQGQPAPAAKKPNMMQELFRQFSPIDTASNADTARMLFERMLARYPEKEYPEHANIYQIARSVVVSKMIQANKPGALDTFAAIPPGMMRRQFMVHTCNALIKKGRTADAEKLYLQDLARAKGGVKMDSADYYTFSVGYAELLYDTKRYAAAYSYMEPAHQMGYVKENKDLTYYAKILLENKQADSALAVMHKMVKDGKSDDAGRELFKKAWKAAGKKQADYDAVMAALSDSLRGKYQAEVAHADTNYVAPGFELVDLNGKSWKLSDLKGKVVVLDFWATWCGPCVGSFPLMQAAADKYKGKALFLFINCWEKKTNPVERRNLVAKYIRDNSYRFDVLLDEAIADNKGARVATDYQVKGIPAKFIIDKSGNVRYRLSGFSGNFDASMMELDLMLEKLL</sequence>
<dbReference type="EMBL" id="FRBL01000006">
    <property type="protein sequence ID" value="SHM03613.1"/>
    <property type="molecule type" value="Genomic_DNA"/>
</dbReference>
<dbReference type="InterPro" id="IPR050553">
    <property type="entry name" value="Thioredoxin_ResA/DsbE_sf"/>
</dbReference>
<dbReference type="InterPro" id="IPR017937">
    <property type="entry name" value="Thioredoxin_CS"/>
</dbReference>
<evidence type="ECO:0000256" key="1">
    <source>
        <dbReference type="ARBA" id="ARBA00023284"/>
    </source>
</evidence>
<dbReference type="InterPro" id="IPR036249">
    <property type="entry name" value="Thioredoxin-like_sf"/>
</dbReference>
<dbReference type="PANTHER" id="PTHR42852:SF13">
    <property type="entry name" value="PROTEIN DIPZ"/>
    <property type="match status" value="1"/>
</dbReference>